<proteinExistence type="inferred from homology"/>
<feature type="domain" description="CS" evidence="3">
    <location>
        <begin position="10"/>
        <end position="121"/>
    </location>
</feature>
<dbReference type="AlphaFoldDB" id="A0A2A9MKA6"/>
<dbReference type="GO" id="GO:0005634">
    <property type="term" value="C:nucleus"/>
    <property type="evidence" value="ECO:0007669"/>
    <property type="project" value="TreeGrafter"/>
</dbReference>
<dbReference type="InterPro" id="IPR007052">
    <property type="entry name" value="CS_dom"/>
</dbReference>
<dbReference type="Gene3D" id="2.60.40.790">
    <property type="match status" value="1"/>
</dbReference>
<feature type="compositionally biased region" description="Polar residues" evidence="2">
    <location>
        <begin position="228"/>
        <end position="241"/>
    </location>
</feature>
<gene>
    <name evidence="4" type="ORF">BESB_055110</name>
</gene>
<protein>
    <recommendedName>
        <fullName evidence="3">CS domain-containing protein</fullName>
    </recommendedName>
</protein>
<dbReference type="GO" id="GO:0006457">
    <property type="term" value="P:protein folding"/>
    <property type="evidence" value="ECO:0007669"/>
    <property type="project" value="TreeGrafter"/>
</dbReference>
<dbReference type="GO" id="GO:0051087">
    <property type="term" value="F:protein-folding chaperone binding"/>
    <property type="evidence" value="ECO:0007669"/>
    <property type="project" value="TreeGrafter"/>
</dbReference>
<organism evidence="4 5">
    <name type="scientific">Besnoitia besnoiti</name>
    <name type="common">Apicomplexan protozoan</name>
    <dbReference type="NCBI Taxonomy" id="94643"/>
    <lineage>
        <taxon>Eukaryota</taxon>
        <taxon>Sar</taxon>
        <taxon>Alveolata</taxon>
        <taxon>Apicomplexa</taxon>
        <taxon>Conoidasida</taxon>
        <taxon>Coccidia</taxon>
        <taxon>Eucoccidiorida</taxon>
        <taxon>Eimeriorina</taxon>
        <taxon>Sarcocystidae</taxon>
        <taxon>Besnoitia</taxon>
    </lineage>
</organism>
<name>A0A2A9MKA6_BESBE</name>
<accession>A0A2A9MKA6</accession>
<dbReference type="RefSeq" id="XP_029219869.1">
    <property type="nucleotide sequence ID" value="XM_029363946.1"/>
</dbReference>
<evidence type="ECO:0000256" key="2">
    <source>
        <dbReference type="SAM" id="MobiDB-lite"/>
    </source>
</evidence>
<sequence>MTAAAGARRDLHPQVKWGQDSQRLFVTFEFINAHGGGSTGAGSSADAPSCNRESGGSACADRAESFVSGDTVLSFRAPPYALDLPLFDSVDPATLRSQPQPPNRLLVTLEKKTPRTWPQLVKRDAVERLKPFIRVDWTRWSDDASDDTSEGEHADHACSSTAATEMRNYVGGSQTVAIECESGDVGVPFSPGDALSLDGVAPVLSVATLSEACRFFRNSPAESESRADSSNSRTSGSPTRMTPAQRMLTLAQLWNASSTAERAQFLSRLVETASGNAPAEMGQTAGPTAAAHTTLASKLSAAIKGGPEVLRDLSPAPYTSRGVTFCERWVDDLQKMNSSDKADCLQALVGGLPEDEVSLILSTFV</sequence>
<dbReference type="KEGG" id="bbes:BESB_055110"/>
<evidence type="ECO:0000313" key="4">
    <source>
        <dbReference type="EMBL" id="PFH35860.1"/>
    </source>
</evidence>
<dbReference type="PROSITE" id="PS51203">
    <property type="entry name" value="CS"/>
    <property type="match status" value="1"/>
</dbReference>
<dbReference type="SUPFAM" id="SSF49764">
    <property type="entry name" value="HSP20-like chaperones"/>
    <property type="match status" value="1"/>
</dbReference>
<dbReference type="PANTHER" id="PTHR22932:SF1">
    <property type="entry name" value="CO-CHAPERONE PROTEIN DAF-41"/>
    <property type="match status" value="1"/>
</dbReference>
<dbReference type="EMBL" id="NWUJ01000004">
    <property type="protein sequence ID" value="PFH35860.1"/>
    <property type="molecule type" value="Genomic_DNA"/>
</dbReference>
<dbReference type="GO" id="GO:0005829">
    <property type="term" value="C:cytosol"/>
    <property type="evidence" value="ECO:0007669"/>
    <property type="project" value="TreeGrafter"/>
</dbReference>
<dbReference type="GO" id="GO:0051879">
    <property type="term" value="F:Hsp90 protein binding"/>
    <property type="evidence" value="ECO:0007669"/>
    <property type="project" value="InterPro"/>
</dbReference>
<dbReference type="VEuPathDB" id="ToxoDB:BESB_055110"/>
<evidence type="ECO:0000259" key="3">
    <source>
        <dbReference type="PROSITE" id="PS51203"/>
    </source>
</evidence>
<evidence type="ECO:0000256" key="1">
    <source>
        <dbReference type="ARBA" id="ARBA00025733"/>
    </source>
</evidence>
<keyword evidence="5" id="KW-1185">Reference proteome</keyword>
<comment type="caution">
    <text evidence="4">The sequence shown here is derived from an EMBL/GenBank/DDBJ whole genome shotgun (WGS) entry which is preliminary data.</text>
</comment>
<dbReference type="InterPro" id="IPR045250">
    <property type="entry name" value="p23-like"/>
</dbReference>
<dbReference type="PANTHER" id="PTHR22932">
    <property type="entry name" value="TELOMERASE-BINDING PROTEIN P23 HSP90 CO-CHAPERONE"/>
    <property type="match status" value="1"/>
</dbReference>
<dbReference type="GO" id="GO:0051131">
    <property type="term" value="P:chaperone-mediated protein complex assembly"/>
    <property type="evidence" value="ECO:0007669"/>
    <property type="project" value="TreeGrafter"/>
</dbReference>
<reference evidence="4 5" key="1">
    <citation type="submission" date="2017-09" db="EMBL/GenBank/DDBJ databases">
        <title>Genome sequencing of Besnoitia besnoiti strain Bb-Ger1.</title>
        <authorList>
            <person name="Schares G."/>
            <person name="Venepally P."/>
            <person name="Lorenzi H.A."/>
        </authorList>
    </citation>
    <scope>NUCLEOTIDE SEQUENCE [LARGE SCALE GENOMIC DNA]</scope>
    <source>
        <strain evidence="4 5">Bb-Ger1</strain>
    </source>
</reference>
<feature type="region of interest" description="Disordered" evidence="2">
    <location>
        <begin position="36"/>
        <end position="57"/>
    </location>
</feature>
<dbReference type="GeneID" id="40310440"/>
<dbReference type="InterPro" id="IPR008978">
    <property type="entry name" value="HSP20-like_chaperone"/>
</dbReference>
<dbReference type="Proteomes" id="UP000224006">
    <property type="component" value="Chromosome IV"/>
</dbReference>
<dbReference type="OrthoDB" id="430348at2759"/>
<evidence type="ECO:0000313" key="5">
    <source>
        <dbReference type="Proteomes" id="UP000224006"/>
    </source>
</evidence>
<feature type="region of interest" description="Disordered" evidence="2">
    <location>
        <begin position="219"/>
        <end position="241"/>
    </location>
</feature>
<comment type="similarity">
    <text evidence="1">Belongs to the p23/wos2 family.</text>
</comment>